<name>A0ABR6Z0F7_9FIRM</name>
<proteinExistence type="predicted"/>
<evidence type="ECO:0000313" key="2">
    <source>
        <dbReference type="Proteomes" id="UP000622405"/>
    </source>
</evidence>
<protein>
    <submittedName>
        <fullName evidence="1">Uncharacterized protein</fullName>
    </submittedName>
</protein>
<reference evidence="1 2" key="1">
    <citation type="journal article" date="2020" name="mSystems">
        <title>Defining Genomic and Predicted Metabolic Features of the Acetobacterium Genus.</title>
        <authorList>
            <person name="Ross D.E."/>
            <person name="Marshall C.W."/>
            <person name="Gulliver D."/>
            <person name="May H.D."/>
            <person name="Norman R.S."/>
        </authorList>
    </citation>
    <scope>NUCLEOTIDE SEQUENCE [LARGE SCALE GENOMIC DNA]</scope>
    <source>
        <strain evidence="1 2">DSM 4132</strain>
    </source>
</reference>
<comment type="caution">
    <text evidence="1">The sequence shown here is derived from an EMBL/GenBank/DDBJ whole genome shotgun (WGS) entry which is preliminary data.</text>
</comment>
<dbReference type="EMBL" id="WJBE01000018">
    <property type="protein sequence ID" value="MBC3900925.1"/>
    <property type="molecule type" value="Genomic_DNA"/>
</dbReference>
<dbReference type="Proteomes" id="UP000622405">
    <property type="component" value="Unassembled WGS sequence"/>
</dbReference>
<dbReference type="RefSeq" id="WP_186895056.1">
    <property type="nucleotide sequence ID" value="NZ_WJBE01000018.1"/>
</dbReference>
<sequence>MSYKLVSIENCIKISKMIEQTEIQQVISLDISSLNLVLNADNLAAAEFNHKFEVDYGAIMNERKLLTTESDKVLEINNKKYQLFFNIGSWGYDVRIENSHFVLGTRPKLFGSDYFNQIELSQSLEDENQIYIVKNFSKLAGNGSLMRLNNGAKTKEEKIRRRDELLMRLKADTCHYEKHDWICIDSINKKDLNNPTYYPGLLFKFLTNVLTFAFTIEAIVFEGKKV</sequence>
<organism evidence="1 2">
    <name type="scientific">Acetobacterium malicum</name>
    <dbReference type="NCBI Taxonomy" id="52692"/>
    <lineage>
        <taxon>Bacteria</taxon>
        <taxon>Bacillati</taxon>
        <taxon>Bacillota</taxon>
        <taxon>Clostridia</taxon>
        <taxon>Eubacteriales</taxon>
        <taxon>Eubacteriaceae</taxon>
        <taxon>Acetobacterium</taxon>
    </lineage>
</organism>
<gene>
    <name evidence="1" type="ORF">GH811_15015</name>
</gene>
<evidence type="ECO:0000313" key="1">
    <source>
        <dbReference type="EMBL" id="MBC3900925.1"/>
    </source>
</evidence>
<accession>A0ABR6Z0F7</accession>
<keyword evidence="2" id="KW-1185">Reference proteome</keyword>